<feature type="region of interest" description="Disordered" evidence="1">
    <location>
        <begin position="85"/>
        <end position="107"/>
    </location>
</feature>
<dbReference type="OrthoDB" id="4334293at2"/>
<organism evidence="3 4">
    <name type="scientific">Streptomyces aurantiacus JA 4570</name>
    <dbReference type="NCBI Taxonomy" id="1286094"/>
    <lineage>
        <taxon>Bacteria</taxon>
        <taxon>Bacillati</taxon>
        <taxon>Actinomycetota</taxon>
        <taxon>Actinomycetes</taxon>
        <taxon>Kitasatosporales</taxon>
        <taxon>Streptomycetaceae</taxon>
        <taxon>Streptomyces</taxon>
        <taxon>Streptomyces aurantiacus group</taxon>
    </lineage>
</organism>
<evidence type="ECO:0000313" key="3">
    <source>
        <dbReference type="EMBL" id="EPH40761.1"/>
    </source>
</evidence>
<comment type="caution">
    <text evidence="3">The sequence shown here is derived from an EMBL/GenBank/DDBJ whole genome shotgun (WGS) entry which is preliminary data.</text>
</comment>
<proteinExistence type="predicted"/>
<dbReference type="RefSeq" id="WP_016644301.1">
    <property type="nucleotide sequence ID" value="NZ_AOPZ01000367.1"/>
</dbReference>
<name>S3ZAK8_9ACTN</name>
<dbReference type="EMBL" id="AOPZ01000367">
    <property type="protein sequence ID" value="EPH40761.1"/>
    <property type="molecule type" value="Genomic_DNA"/>
</dbReference>
<dbReference type="AlphaFoldDB" id="S3ZAK8"/>
<evidence type="ECO:0000256" key="1">
    <source>
        <dbReference type="SAM" id="MobiDB-lite"/>
    </source>
</evidence>
<gene>
    <name evidence="3" type="ORF">STRAU_6180</name>
</gene>
<keyword evidence="2" id="KW-0812">Transmembrane</keyword>
<protein>
    <submittedName>
        <fullName evidence="3">Uncharacterized protein</fullName>
    </submittedName>
</protein>
<accession>S3ZAK8</accession>
<keyword evidence="4" id="KW-1185">Reference proteome</keyword>
<evidence type="ECO:0000256" key="2">
    <source>
        <dbReference type="SAM" id="Phobius"/>
    </source>
</evidence>
<evidence type="ECO:0000313" key="4">
    <source>
        <dbReference type="Proteomes" id="UP000014629"/>
    </source>
</evidence>
<dbReference type="PATRIC" id="fig|1286094.4.peg.6108"/>
<dbReference type="Pfam" id="PF19857">
    <property type="entry name" value="DUF6332"/>
    <property type="match status" value="1"/>
</dbReference>
<dbReference type="InterPro" id="IPR046295">
    <property type="entry name" value="DUF6332"/>
</dbReference>
<reference evidence="3 4" key="1">
    <citation type="submission" date="2013-02" db="EMBL/GenBank/DDBJ databases">
        <title>Draft Genome Sequence of Streptomyces aurantiacus, Which Produces Setomimycin.</title>
        <authorList>
            <person name="Gruening B.A."/>
            <person name="Praeg A."/>
            <person name="Erxleben A."/>
            <person name="Guenther S."/>
            <person name="Mueller M."/>
        </authorList>
    </citation>
    <scope>NUCLEOTIDE SEQUENCE [LARGE SCALE GENOMIC DNA]</scope>
    <source>
        <strain evidence="3 4">JA 4570</strain>
    </source>
</reference>
<keyword evidence="2" id="KW-0472">Membrane</keyword>
<feature type="transmembrane region" description="Helical" evidence="2">
    <location>
        <begin position="21"/>
        <end position="46"/>
    </location>
</feature>
<sequence length="107" mass="11411">MTRTTGQGRRSQAERDAMTVEIGYALVSATVVAVAVIGAMVAGPVIAFDLSAGTERVLLVIGCTLAAVAFVVRLVTVLWRFNAREQTGRRQPRSAQPSQPGRTRPDS</sequence>
<dbReference type="Proteomes" id="UP000014629">
    <property type="component" value="Unassembled WGS sequence"/>
</dbReference>
<keyword evidence="2" id="KW-1133">Transmembrane helix</keyword>
<feature type="transmembrane region" description="Helical" evidence="2">
    <location>
        <begin position="58"/>
        <end position="81"/>
    </location>
</feature>